<dbReference type="HOGENOM" id="CLU_168114_0_0_9"/>
<dbReference type="KEGG" id="jeo:JMA_32870"/>
<keyword evidence="3" id="KW-1185">Reference proteome</keyword>
<dbReference type="AlphaFoldDB" id="A0A0B5AX55"/>
<evidence type="ECO:0000313" key="3">
    <source>
        <dbReference type="Proteomes" id="UP000031449"/>
    </source>
</evidence>
<feature type="transmembrane region" description="Helical" evidence="1">
    <location>
        <begin position="93"/>
        <end position="113"/>
    </location>
</feature>
<dbReference type="EMBL" id="CP009416">
    <property type="protein sequence ID" value="AJD92604.1"/>
    <property type="molecule type" value="Genomic_DNA"/>
</dbReference>
<feature type="transmembrane region" description="Helical" evidence="1">
    <location>
        <begin position="34"/>
        <end position="53"/>
    </location>
</feature>
<reference evidence="2 3" key="1">
    <citation type="submission" date="2014-08" db="EMBL/GenBank/DDBJ databases">
        <title>Complete genome of a marine bacteria Jeotgalibacillus malaysiensis.</title>
        <authorList>
            <person name="Yaakop A.S."/>
            <person name="Chan K.-G."/>
            <person name="Goh K.M."/>
        </authorList>
    </citation>
    <scope>NUCLEOTIDE SEQUENCE [LARGE SCALE GENOMIC DNA]</scope>
    <source>
        <strain evidence="2 3">D5</strain>
    </source>
</reference>
<dbReference type="STRING" id="1508404.JMA_32870"/>
<evidence type="ECO:0000256" key="1">
    <source>
        <dbReference type="SAM" id="Phobius"/>
    </source>
</evidence>
<accession>A0A0B5AX55</accession>
<dbReference type="Proteomes" id="UP000031449">
    <property type="component" value="Chromosome"/>
</dbReference>
<keyword evidence="1" id="KW-0812">Transmembrane</keyword>
<feature type="transmembrane region" description="Helical" evidence="1">
    <location>
        <begin position="65"/>
        <end position="87"/>
    </location>
</feature>
<keyword evidence="1" id="KW-1133">Transmembrane helix</keyword>
<name>A0A0B5AX55_9BACL</name>
<evidence type="ECO:0000313" key="2">
    <source>
        <dbReference type="EMBL" id="AJD92604.1"/>
    </source>
</evidence>
<proteinExistence type="predicted"/>
<gene>
    <name evidence="2" type="ORF">JMA_32870</name>
</gene>
<keyword evidence="1" id="KW-0472">Membrane</keyword>
<dbReference type="OrthoDB" id="2357238at2"/>
<dbReference type="BioCyc" id="JESP1508404:G14D9-12568-MONOMER"/>
<protein>
    <submittedName>
        <fullName evidence="2">Uncharacterized protein</fullName>
    </submittedName>
</protein>
<sequence>MKINILFLIAGLMLSATSKYLQYRYQSLTGDLLVFPAAIFLLLALLFSIPSYQEWFKNNLTHSDAILLALTGSGAVLSFQLFTWLVFGRGTDAGYYMLIPFLTLTAIAIRLIFKLKGG</sequence>
<organism evidence="2 3">
    <name type="scientific">Jeotgalibacillus malaysiensis</name>
    <dbReference type="NCBI Taxonomy" id="1508404"/>
    <lineage>
        <taxon>Bacteria</taxon>
        <taxon>Bacillati</taxon>
        <taxon>Bacillota</taxon>
        <taxon>Bacilli</taxon>
        <taxon>Bacillales</taxon>
        <taxon>Caryophanaceae</taxon>
        <taxon>Jeotgalibacillus</taxon>
    </lineage>
</organism>